<dbReference type="Proteomes" id="UP000283431">
    <property type="component" value="Unassembled WGS sequence"/>
</dbReference>
<sequence length="195" mass="22689">MELGNQIKKYRSELQISQEQLADRIYVSRQTISNWENEKSYPDVNSLILLSEVFQTSIDKLIKGDIEIMKEKINEQEIKKLNYYGNIFCVHLAITILSAVPLFFWLEQLAFIPFGILFVITMYWALKVEKVKKDNDIQTYKEIVAFLEGKRLDEIQKQREIGKRPYQNVLKGIVAGIVTIVVCFLIGLLFHLLGN</sequence>
<dbReference type="AlphaFoldDB" id="A0A413Q6T9"/>
<dbReference type="PANTHER" id="PTHR46558">
    <property type="entry name" value="TRACRIPTIONAL REGULATORY PROTEIN-RELATED-RELATED"/>
    <property type="match status" value="1"/>
</dbReference>
<dbReference type="EMBL" id="QSEN01000035">
    <property type="protein sequence ID" value="RGZ73926.1"/>
    <property type="molecule type" value="Genomic_DNA"/>
</dbReference>
<dbReference type="GO" id="GO:0003677">
    <property type="term" value="F:DNA binding"/>
    <property type="evidence" value="ECO:0007669"/>
    <property type="project" value="UniProtKB-KW"/>
</dbReference>
<keyword evidence="2" id="KW-1133">Transmembrane helix</keyword>
<dbReference type="InterPro" id="IPR010982">
    <property type="entry name" value="Lambda_DNA-bd_dom_sf"/>
</dbReference>
<dbReference type="Gene3D" id="1.10.260.40">
    <property type="entry name" value="lambda repressor-like DNA-binding domains"/>
    <property type="match status" value="1"/>
</dbReference>
<gene>
    <name evidence="6" type="ORF">DW775_07100</name>
    <name evidence="5" type="ORF">DW967_08100</name>
    <name evidence="4" type="ORF">DW975_13665</name>
</gene>
<name>A0A413Q6T9_9FIRM</name>
<keyword evidence="2" id="KW-0472">Membrane</keyword>
<keyword evidence="1" id="KW-0238">DNA-binding</keyword>
<dbReference type="InterPro" id="IPR001387">
    <property type="entry name" value="Cro/C1-type_HTH"/>
</dbReference>
<keyword evidence="2" id="KW-0812">Transmembrane</keyword>
<dbReference type="PANTHER" id="PTHR46558:SF15">
    <property type="entry name" value="HELIX-TURN-HELIX DOMAIN PROTEIN"/>
    <property type="match status" value="1"/>
</dbReference>
<comment type="caution">
    <text evidence="5">The sequence shown here is derived from an EMBL/GenBank/DDBJ whole genome shotgun (WGS) entry which is preliminary data.</text>
</comment>
<feature type="domain" description="HTH cro/C1-type" evidence="3">
    <location>
        <begin position="7"/>
        <end position="61"/>
    </location>
</feature>
<accession>A0A413Q6T9</accession>
<feature type="transmembrane region" description="Helical" evidence="2">
    <location>
        <begin position="110"/>
        <end position="126"/>
    </location>
</feature>
<dbReference type="Proteomes" id="UP000284835">
    <property type="component" value="Unassembled WGS sequence"/>
</dbReference>
<evidence type="ECO:0000313" key="6">
    <source>
        <dbReference type="EMBL" id="RHD95052.1"/>
    </source>
</evidence>
<dbReference type="EMBL" id="QSJS01000007">
    <property type="protein sequence ID" value="RHD95052.1"/>
    <property type="molecule type" value="Genomic_DNA"/>
</dbReference>
<protein>
    <submittedName>
        <fullName evidence="5">XRE family transcriptional regulator</fullName>
    </submittedName>
</protein>
<evidence type="ECO:0000259" key="3">
    <source>
        <dbReference type="PROSITE" id="PS50943"/>
    </source>
</evidence>
<evidence type="ECO:0000313" key="7">
    <source>
        <dbReference type="Proteomes" id="UP000283431"/>
    </source>
</evidence>
<reference evidence="7 8" key="1">
    <citation type="submission" date="2018-08" db="EMBL/GenBank/DDBJ databases">
        <title>A genome reference for cultivated species of the human gut microbiota.</title>
        <authorList>
            <person name="Zou Y."/>
            <person name="Xue W."/>
            <person name="Luo G."/>
        </authorList>
    </citation>
    <scope>NUCLEOTIDE SEQUENCE [LARGE SCALE GENOMIC DNA]</scope>
    <source>
        <strain evidence="6 9">AM30-13AC</strain>
        <strain evidence="5 8">AM47-6BH</strain>
        <strain evidence="4 7">AM48-7</strain>
    </source>
</reference>
<proteinExistence type="predicted"/>
<dbReference type="CDD" id="cd00093">
    <property type="entry name" value="HTH_XRE"/>
    <property type="match status" value="1"/>
</dbReference>
<feature type="transmembrane region" description="Helical" evidence="2">
    <location>
        <begin position="83"/>
        <end position="104"/>
    </location>
</feature>
<evidence type="ECO:0000313" key="9">
    <source>
        <dbReference type="Proteomes" id="UP000284835"/>
    </source>
</evidence>
<organism evidence="5 8">
    <name type="scientific">Agathobacter rectalis</name>
    <dbReference type="NCBI Taxonomy" id="39491"/>
    <lineage>
        <taxon>Bacteria</taxon>
        <taxon>Bacillati</taxon>
        <taxon>Bacillota</taxon>
        <taxon>Clostridia</taxon>
        <taxon>Lachnospirales</taxon>
        <taxon>Lachnospiraceae</taxon>
        <taxon>Agathobacter</taxon>
    </lineage>
</organism>
<feature type="transmembrane region" description="Helical" evidence="2">
    <location>
        <begin position="169"/>
        <end position="193"/>
    </location>
</feature>
<dbReference type="Proteomes" id="UP000283721">
    <property type="component" value="Unassembled WGS sequence"/>
</dbReference>
<dbReference type="SUPFAM" id="SSF47413">
    <property type="entry name" value="lambda repressor-like DNA-binding domains"/>
    <property type="match status" value="1"/>
</dbReference>
<evidence type="ECO:0000256" key="2">
    <source>
        <dbReference type="SAM" id="Phobius"/>
    </source>
</evidence>
<dbReference type="EMBL" id="QSES01000013">
    <property type="protein sequence ID" value="RGZ92730.1"/>
    <property type="molecule type" value="Genomic_DNA"/>
</dbReference>
<dbReference type="SMART" id="SM00530">
    <property type="entry name" value="HTH_XRE"/>
    <property type="match status" value="1"/>
</dbReference>
<evidence type="ECO:0000256" key="1">
    <source>
        <dbReference type="ARBA" id="ARBA00023125"/>
    </source>
</evidence>
<evidence type="ECO:0000313" key="5">
    <source>
        <dbReference type="EMBL" id="RGZ92730.1"/>
    </source>
</evidence>
<evidence type="ECO:0000313" key="8">
    <source>
        <dbReference type="Proteomes" id="UP000283721"/>
    </source>
</evidence>
<dbReference type="Pfam" id="PF01381">
    <property type="entry name" value="HTH_3"/>
    <property type="match status" value="1"/>
</dbReference>
<dbReference type="PROSITE" id="PS50943">
    <property type="entry name" value="HTH_CROC1"/>
    <property type="match status" value="1"/>
</dbReference>
<evidence type="ECO:0000313" key="4">
    <source>
        <dbReference type="EMBL" id="RGZ73926.1"/>
    </source>
</evidence>
<dbReference type="RefSeq" id="WP_118083843.1">
    <property type="nucleotide sequence ID" value="NZ_JAQDCR010000007.1"/>
</dbReference>